<comment type="caution">
    <text evidence="1">The sequence shown here is derived from an EMBL/GenBank/DDBJ whole genome shotgun (WGS) entry which is preliminary data.</text>
</comment>
<accession>A0A6B1IZB8</accession>
<organism evidence="1 2">
    <name type="scientific">Halorubrum distributum</name>
    <dbReference type="NCBI Taxonomy" id="29283"/>
    <lineage>
        <taxon>Archaea</taxon>
        <taxon>Methanobacteriati</taxon>
        <taxon>Methanobacteriota</taxon>
        <taxon>Stenosarchaea group</taxon>
        <taxon>Halobacteria</taxon>
        <taxon>Halobacteriales</taxon>
        <taxon>Haloferacaceae</taxon>
        <taxon>Halorubrum</taxon>
        <taxon>Halorubrum distributum group</taxon>
    </lineage>
</organism>
<gene>
    <name evidence="1" type="ORF">GLW30_12880</name>
</gene>
<protein>
    <submittedName>
        <fullName evidence="1">Uncharacterized protein</fullName>
    </submittedName>
</protein>
<dbReference type="AlphaFoldDB" id="A0A6B1IZB8"/>
<dbReference type="Proteomes" id="UP000452321">
    <property type="component" value="Unassembled WGS sequence"/>
</dbReference>
<name>A0A6B1IZB8_9EURY</name>
<dbReference type="EMBL" id="WMFC01000017">
    <property type="protein sequence ID" value="MYL68621.1"/>
    <property type="molecule type" value="Genomic_DNA"/>
</dbReference>
<reference evidence="1 2" key="1">
    <citation type="submission" date="2019-11" db="EMBL/GenBank/DDBJ databases">
        <title>Genome sequences of 17 halophilic strains isolated from different environments.</title>
        <authorList>
            <person name="Furrow R.E."/>
        </authorList>
    </citation>
    <scope>NUCLEOTIDE SEQUENCE [LARGE SCALE GENOMIC DNA]</scope>
    <source>
        <strain evidence="1 2">22502_06_Cabo</strain>
    </source>
</reference>
<sequence length="87" mass="10649">MIIVVFQEFMFRDYLIWWYAKFDEKQNRGDKFAGLWGDIKIIAYWGSRARKNRDSWRQITNHIETDIPDLSEIDINKKNSWGEFWLS</sequence>
<proteinExistence type="predicted"/>
<dbReference type="RefSeq" id="WP_159358918.1">
    <property type="nucleotide sequence ID" value="NZ_WMFC01000017.1"/>
</dbReference>
<evidence type="ECO:0000313" key="2">
    <source>
        <dbReference type="Proteomes" id="UP000452321"/>
    </source>
</evidence>
<evidence type="ECO:0000313" key="1">
    <source>
        <dbReference type="EMBL" id="MYL68621.1"/>
    </source>
</evidence>